<organism evidence="2 3">
    <name type="scientific">Dibothriocephalus latus</name>
    <name type="common">Fish tapeworm</name>
    <name type="synonym">Diphyllobothrium latum</name>
    <dbReference type="NCBI Taxonomy" id="60516"/>
    <lineage>
        <taxon>Eukaryota</taxon>
        <taxon>Metazoa</taxon>
        <taxon>Spiralia</taxon>
        <taxon>Lophotrochozoa</taxon>
        <taxon>Platyhelminthes</taxon>
        <taxon>Cestoda</taxon>
        <taxon>Eucestoda</taxon>
        <taxon>Diphyllobothriidea</taxon>
        <taxon>Diphyllobothriidae</taxon>
        <taxon>Dibothriocephalus</taxon>
    </lineage>
</organism>
<comment type="similarity">
    <text evidence="1">Belongs to the UDPGP type 1 family.</text>
</comment>
<keyword evidence="3" id="KW-1185">Reference proteome</keyword>
<proteinExistence type="inferred from homology"/>
<dbReference type="OrthoDB" id="532420at2759"/>
<dbReference type="SUPFAM" id="SSF53448">
    <property type="entry name" value="Nucleotide-diphospho-sugar transferases"/>
    <property type="match status" value="1"/>
</dbReference>
<dbReference type="InterPro" id="IPR039741">
    <property type="entry name" value="UDP-sugar_pyrophosphorylase"/>
</dbReference>
<dbReference type="Gene3D" id="3.90.550.10">
    <property type="entry name" value="Spore Coat Polysaccharide Biosynthesis Protein SpsA, Chain A"/>
    <property type="match status" value="1"/>
</dbReference>
<evidence type="ECO:0000313" key="3">
    <source>
        <dbReference type="Proteomes" id="UP000281553"/>
    </source>
</evidence>
<dbReference type="PANTHER" id="PTHR11952">
    <property type="entry name" value="UDP- GLUCOSE PYROPHOSPHORYLASE"/>
    <property type="match status" value="1"/>
</dbReference>
<dbReference type="InterPro" id="IPR029044">
    <property type="entry name" value="Nucleotide-diphossugar_trans"/>
</dbReference>
<accession>A0A3P7PTL3</accession>
<dbReference type="Proteomes" id="UP000281553">
    <property type="component" value="Unassembled WGS sequence"/>
</dbReference>
<dbReference type="EMBL" id="UYRU01072516">
    <property type="protein sequence ID" value="VDN22349.1"/>
    <property type="molecule type" value="Genomic_DNA"/>
</dbReference>
<dbReference type="AlphaFoldDB" id="A0A3P7PTL3"/>
<reference evidence="2 3" key="1">
    <citation type="submission" date="2018-11" db="EMBL/GenBank/DDBJ databases">
        <authorList>
            <consortium name="Pathogen Informatics"/>
        </authorList>
    </citation>
    <scope>NUCLEOTIDE SEQUENCE [LARGE SCALE GENOMIC DNA]</scope>
</reference>
<dbReference type="PANTHER" id="PTHR11952:SF2">
    <property type="entry name" value="LD24639P"/>
    <property type="match status" value="1"/>
</dbReference>
<evidence type="ECO:0000313" key="2">
    <source>
        <dbReference type="EMBL" id="VDN22349.1"/>
    </source>
</evidence>
<protein>
    <submittedName>
        <fullName evidence="2">Uncharacterized protein</fullName>
    </submittedName>
</protein>
<evidence type="ECO:0000256" key="1">
    <source>
        <dbReference type="ARBA" id="ARBA00010401"/>
    </source>
</evidence>
<name>A0A3P7PTL3_DIBLA</name>
<sequence length="159" mass="18024">MVHPTSPTPRLLYSLGNICNHFMTRAFLERVCSPDAEVQLTYHIARKKVPYLDTATGEMVQPTEPNAYKLEKFIFDVFRLADRFAIWEVCREEEFSPLKNGPNAKKDCPATCRAAILTLHQKWALMAGAAFETNDLEKNCLEISPLVSLEGEVCGRLFD</sequence>
<gene>
    <name evidence="2" type="ORF">DILT_LOCUS14036</name>
</gene>